<feature type="transmembrane region" description="Helical" evidence="1">
    <location>
        <begin position="224"/>
        <end position="247"/>
    </location>
</feature>
<accession>A0A8S1RJT1</accession>
<reference evidence="2" key="1">
    <citation type="submission" date="2021-01" db="EMBL/GenBank/DDBJ databases">
        <authorList>
            <consortium name="Genoscope - CEA"/>
            <person name="William W."/>
        </authorList>
    </citation>
    <scope>NUCLEOTIDE SEQUENCE</scope>
</reference>
<evidence type="ECO:0000256" key="1">
    <source>
        <dbReference type="SAM" id="Phobius"/>
    </source>
</evidence>
<protein>
    <recommendedName>
        <fullName evidence="4">Transmembrane protein</fullName>
    </recommendedName>
</protein>
<dbReference type="AlphaFoldDB" id="A0A8S1RJT1"/>
<name>A0A8S1RJT1_9CILI</name>
<sequence>MEYNWIFQISSIIYENDHFYNFFYWFCISKYYKTHLIIQDYNFFVGYFLVQDQFMQLLLQFIIFMLWEYIYMILINLIIKMILFLLLNAQIQKIQHYGSIKYVLFLDFMEYVISCQKRSGIYQQIIQMKGLLVVLIVFYILMNKALILTKINQLNSQQSDDYFNDILNFIIDLIILMLTIILPIAFSISNMMIRIALLINIIGLPQVAIYYYNLLSEQHQNFIIPLIIIIVWIFVIGPIGIIAPIIMSIQQLQQFLSLTLGPFLNQYFQKWKNKK</sequence>
<keyword evidence="1" id="KW-1133">Transmembrane helix</keyword>
<keyword evidence="1" id="KW-0812">Transmembrane</keyword>
<evidence type="ECO:0000313" key="2">
    <source>
        <dbReference type="EMBL" id="CAD8127269.1"/>
    </source>
</evidence>
<comment type="caution">
    <text evidence="2">The sequence shown here is derived from an EMBL/GenBank/DDBJ whole genome shotgun (WGS) entry which is preliminary data.</text>
</comment>
<feature type="transmembrane region" description="Helical" evidence="1">
    <location>
        <begin position="69"/>
        <end position="87"/>
    </location>
</feature>
<organism evidence="2 3">
    <name type="scientific">Paramecium sonneborni</name>
    <dbReference type="NCBI Taxonomy" id="65129"/>
    <lineage>
        <taxon>Eukaryota</taxon>
        <taxon>Sar</taxon>
        <taxon>Alveolata</taxon>
        <taxon>Ciliophora</taxon>
        <taxon>Intramacronucleata</taxon>
        <taxon>Oligohymenophorea</taxon>
        <taxon>Peniculida</taxon>
        <taxon>Parameciidae</taxon>
        <taxon>Paramecium</taxon>
    </lineage>
</organism>
<feature type="transmembrane region" description="Helical" evidence="1">
    <location>
        <begin position="166"/>
        <end position="188"/>
    </location>
</feature>
<feature type="transmembrane region" description="Helical" evidence="1">
    <location>
        <begin position="195"/>
        <end position="212"/>
    </location>
</feature>
<feature type="transmembrane region" description="Helical" evidence="1">
    <location>
        <begin position="126"/>
        <end position="146"/>
    </location>
</feature>
<proteinExistence type="predicted"/>
<keyword evidence="3" id="KW-1185">Reference proteome</keyword>
<evidence type="ECO:0000313" key="3">
    <source>
        <dbReference type="Proteomes" id="UP000692954"/>
    </source>
</evidence>
<keyword evidence="1" id="KW-0472">Membrane</keyword>
<dbReference type="Proteomes" id="UP000692954">
    <property type="component" value="Unassembled WGS sequence"/>
</dbReference>
<gene>
    <name evidence="2" type="ORF">PSON_ATCC_30995.1.T1740077</name>
</gene>
<dbReference type="EMBL" id="CAJJDN010000174">
    <property type="protein sequence ID" value="CAD8127269.1"/>
    <property type="molecule type" value="Genomic_DNA"/>
</dbReference>
<evidence type="ECO:0008006" key="4">
    <source>
        <dbReference type="Google" id="ProtNLM"/>
    </source>
</evidence>